<feature type="region of interest" description="Disordered" evidence="2">
    <location>
        <begin position="1"/>
        <end position="20"/>
    </location>
</feature>
<sequence>MSKFKTYPKSQPVEEKQPVKKKPRPKKFFAQWLFVGLGLTGVALVSATAGALLAVSLSTTPLRQAKLSPQEQAVFNQDETVAYKNLHLPELSRPVNILILGTKVLTSDLDNPPENQKDLGYQALVNSFHGLTDTMLLLRFEPTQEKLAVLSIPRDTQTLIEGHGLKKINEANYYGGPALTAQTVSNLLDGVPIDRYVRVNIQGVEKLIDALGGVTVYVPKDMKYRDDSQHFYVNLKKGEQHLNGEQAAQFLRFRYDEYGDIGRIQRQQMLLRALIEQALKPQTLLKIPDIVSVIQSNIDTNLSVEELVALAGFAGQTQRSKIQMLMLPGGFSGDGKKEVSYWIPYERQIKTMVAQYFDHGYNEEQPVVNDPTSLRIAIQDSTGDPEAVQAMVRYLQEKGFRRIYVSEQWPEPLTVTRIVAQKGDDSGAAQLRANLGVGEVLVESTGNLASDVTIQLGKDWQQKHSKETQASQL</sequence>
<dbReference type="EMBL" id="CP002198">
    <property type="protein sequence ID" value="ADN15061.1"/>
    <property type="molecule type" value="Genomic_DNA"/>
</dbReference>
<feature type="domain" description="Cell envelope-related transcriptional attenuator" evidence="4">
    <location>
        <begin position="132"/>
        <end position="278"/>
    </location>
</feature>
<keyword evidence="3" id="KW-0472">Membrane</keyword>
<accession>E0UAT9</accession>
<dbReference type="Proteomes" id="UP000008206">
    <property type="component" value="Chromosome"/>
</dbReference>
<evidence type="ECO:0000256" key="3">
    <source>
        <dbReference type="SAM" id="Phobius"/>
    </source>
</evidence>
<evidence type="ECO:0000256" key="2">
    <source>
        <dbReference type="SAM" id="MobiDB-lite"/>
    </source>
</evidence>
<dbReference type="InterPro" id="IPR004474">
    <property type="entry name" value="LytR_CpsA_psr"/>
</dbReference>
<dbReference type="HOGENOM" id="CLU_016455_5_1_3"/>
<dbReference type="KEGG" id="cyj:Cyan7822_3106"/>
<dbReference type="eggNOG" id="COG1316">
    <property type="taxonomic scope" value="Bacteria"/>
</dbReference>
<name>E0UAT9_GLOV7</name>
<comment type="similarity">
    <text evidence="1">Belongs to the LytR/CpsA/Psr (LCP) family.</text>
</comment>
<keyword evidence="3" id="KW-1133">Transmembrane helix</keyword>
<protein>
    <submittedName>
        <fullName evidence="6">Cell envelope-related transcriptional attenuator</fullName>
    </submittedName>
</protein>
<evidence type="ECO:0000313" key="7">
    <source>
        <dbReference type="Proteomes" id="UP000008206"/>
    </source>
</evidence>
<dbReference type="STRING" id="497965.Cyan7822_3106"/>
<gene>
    <name evidence="6" type="ordered locus">Cyan7822_3106</name>
</gene>
<dbReference type="Gene3D" id="3.40.630.190">
    <property type="entry name" value="LCP protein"/>
    <property type="match status" value="1"/>
</dbReference>
<dbReference type="PANTHER" id="PTHR33392">
    <property type="entry name" value="POLYISOPRENYL-TEICHOIC ACID--PEPTIDOGLYCAN TEICHOIC ACID TRANSFERASE TAGU"/>
    <property type="match status" value="1"/>
</dbReference>
<dbReference type="RefSeq" id="WP_013323154.1">
    <property type="nucleotide sequence ID" value="NC_014501.1"/>
</dbReference>
<feature type="domain" description="LytR/CpsA/Psr regulator C-terminal" evidence="5">
    <location>
        <begin position="374"/>
        <end position="460"/>
    </location>
</feature>
<dbReference type="InterPro" id="IPR027381">
    <property type="entry name" value="LytR/CpsA/Psr_C"/>
</dbReference>
<proteinExistence type="inferred from homology"/>
<dbReference type="InterPro" id="IPR050922">
    <property type="entry name" value="LytR/CpsA/Psr_CW_biosynth"/>
</dbReference>
<evidence type="ECO:0000259" key="4">
    <source>
        <dbReference type="Pfam" id="PF03816"/>
    </source>
</evidence>
<dbReference type="PANTHER" id="PTHR33392:SF6">
    <property type="entry name" value="POLYISOPRENYL-TEICHOIC ACID--PEPTIDOGLYCAN TEICHOIC ACID TRANSFERASE TAGU"/>
    <property type="match status" value="1"/>
</dbReference>
<dbReference type="Pfam" id="PF03816">
    <property type="entry name" value="LytR_cpsA_psr"/>
    <property type="match status" value="1"/>
</dbReference>
<organism evidence="6 7">
    <name type="scientific">Gloeothece verrucosa (strain PCC 7822)</name>
    <name type="common">Cyanothece sp. (strain PCC 7822)</name>
    <dbReference type="NCBI Taxonomy" id="497965"/>
    <lineage>
        <taxon>Bacteria</taxon>
        <taxon>Bacillati</taxon>
        <taxon>Cyanobacteriota</taxon>
        <taxon>Cyanophyceae</taxon>
        <taxon>Oscillatoriophycideae</taxon>
        <taxon>Chroococcales</taxon>
        <taxon>Aphanothecaceae</taxon>
        <taxon>Gloeothece</taxon>
        <taxon>Gloeothece verrucosa</taxon>
    </lineage>
</organism>
<evidence type="ECO:0000259" key="5">
    <source>
        <dbReference type="Pfam" id="PF13399"/>
    </source>
</evidence>
<evidence type="ECO:0000256" key="1">
    <source>
        <dbReference type="ARBA" id="ARBA00006068"/>
    </source>
</evidence>
<keyword evidence="7" id="KW-1185">Reference proteome</keyword>
<evidence type="ECO:0000313" key="6">
    <source>
        <dbReference type="EMBL" id="ADN15061.1"/>
    </source>
</evidence>
<reference evidence="7" key="1">
    <citation type="journal article" date="2011" name="MBio">
        <title>Novel metabolic attributes of the genus Cyanothece, comprising a group of unicellular nitrogen-fixing Cyanobacteria.</title>
        <authorList>
            <person name="Bandyopadhyay A."/>
            <person name="Elvitigala T."/>
            <person name="Welsh E."/>
            <person name="Stockel J."/>
            <person name="Liberton M."/>
            <person name="Min H."/>
            <person name="Sherman L.A."/>
            <person name="Pakrasi H.B."/>
        </authorList>
    </citation>
    <scope>NUCLEOTIDE SEQUENCE [LARGE SCALE GENOMIC DNA]</scope>
    <source>
        <strain evidence="7">PCC 7822</strain>
    </source>
</reference>
<dbReference type="AlphaFoldDB" id="E0UAT9"/>
<keyword evidence="3" id="KW-0812">Transmembrane</keyword>
<dbReference type="Pfam" id="PF13399">
    <property type="entry name" value="LytR_C"/>
    <property type="match status" value="1"/>
</dbReference>
<feature type="transmembrane region" description="Helical" evidence="3">
    <location>
        <begin position="29"/>
        <end position="55"/>
    </location>
</feature>
<dbReference type="OrthoDB" id="305468at2"/>
<dbReference type="NCBIfam" id="TIGR00350">
    <property type="entry name" value="lytR_cpsA_psr"/>
    <property type="match status" value="1"/>
</dbReference>